<dbReference type="GO" id="GO:0005524">
    <property type="term" value="F:ATP binding"/>
    <property type="evidence" value="ECO:0007669"/>
    <property type="project" value="UniProtKB-KW"/>
</dbReference>
<dbReference type="EMBL" id="VUMV01000006">
    <property type="protein sequence ID" value="MST82424.1"/>
    <property type="molecule type" value="Genomic_DNA"/>
</dbReference>
<evidence type="ECO:0000256" key="2">
    <source>
        <dbReference type="ARBA" id="ARBA00004533"/>
    </source>
</evidence>
<keyword evidence="10" id="KW-0472">Membrane</keyword>
<gene>
    <name evidence="12" type="ORF">FYJ60_08865</name>
</gene>
<dbReference type="GO" id="GO:0015749">
    <property type="term" value="P:monosaccharide transmembrane transport"/>
    <property type="evidence" value="ECO:0007669"/>
    <property type="project" value="UniProtKB-ARBA"/>
</dbReference>
<feature type="domain" description="ABC transporter" evidence="11">
    <location>
        <begin position="6"/>
        <end position="241"/>
    </location>
</feature>
<dbReference type="InterPro" id="IPR003593">
    <property type="entry name" value="AAA+_ATPase"/>
</dbReference>
<dbReference type="PANTHER" id="PTHR43790">
    <property type="entry name" value="CARBOHYDRATE TRANSPORT ATP-BINDING PROTEIN MG119-RELATED"/>
    <property type="match status" value="1"/>
</dbReference>
<sequence length="503" mass="55995">MGDVILTMKGIDKSFPGVHALDHVDLEVRRGEVHALMGENGAGKSTLMKVLTGIYKKDSGTITYEGKEVEFQNTREAQDAGVVIVHQELNMVGDLTVAQNIFIGREPKKGIRIDDKKMIEDSKKLFDELHIDINPREKMSELTVGKQQMCEIAKAISHNAKLIIFDEPSAALTEKEIADLFNIIRDLRKKNLGIVYISHRMDEIKVITDRVTVMRDGCYVGTLITKDCTKEDIINMMVGRVIYEEPKTHSMVPKDAPVVLKVENLNAGRMVQDVSFELRKGEILGFSGLMGAGRTETARAIFGADPKQSGKISVMGKDGQLHEVTINSPQDAVKAGIGYLSEDRKRYGIVVEKSITENSTLASMENFCNGPFINKAKEKKAAEKYIKELATKTPSADQLVVNLSGGNQQKVVIAKWLVRDSDILIFDEPTRGIDVGAKNEIYKLMNKLVSEGKSIIMISSEMTEILRMSDRIVIMCEGRKTGELMIEEATQERIMDKATRNID</sequence>
<keyword evidence="6" id="KW-0677">Repeat</keyword>
<evidence type="ECO:0000256" key="7">
    <source>
        <dbReference type="ARBA" id="ARBA00022741"/>
    </source>
</evidence>
<keyword evidence="13" id="KW-1185">Reference proteome</keyword>
<name>A0A7X2P8X9_9FIRM</name>
<dbReference type="GO" id="GO:0005886">
    <property type="term" value="C:plasma membrane"/>
    <property type="evidence" value="ECO:0007669"/>
    <property type="project" value="UniProtKB-SubCell"/>
</dbReference>
<evidence type="ECO:0000313" key="12">
    <source>
        <dbReference type="EMBL" id="MST82424.1"/>
    </source>
</evidence>
<organism evidence="12 13">
    <name type="scientific">Bilifractor porci</name>
    <dbReference type="NCBI Taxonomy" id="2606636"/>
    <lineage>
        <taxon>Bacteria</taxon>
        <taxon>Bacillati</taxon>
        <taxon>Bacillota</taxon>
        <taxon>Clostridia</taxon>
        <taxon>Lachnospirales</taxon>
        <taxon>Lachnospiraceae</taxon>
        <taxon>Bilifractor</taxon>
    </lineage>
</organism>
<dbReference type="FunFam" id="3.40.50.300:FF:000126">
    <property type="entry name" value="Galactose/methyl galactoside import ATP-binding protein MglA"/>
    <property type="match status" value="1"/>
</dbReference>
<dbReference type="Proteomes" id="UP000466864">
    <property type="component" value="Unassembled WGS sequence"/>
</dbReference>
<dbReference type="CDD" id="cd03215">
    <property type="entry name" value="ABC_Carb_Monos_II"/>
    <property type="match status" value="1"/>
</dbReference>
<evidence type="ECO:0000259" key="11">
    <source>
        <dbReference type="PROSITE" id="PS50893"/>
    </source>
</evidence>
<evidence type="ECO:0000256" key="1">
    <source>
        <dbReference type="ARBA" id="ARBA00004202"/>
    </source>
</evidence>
<comment type="subcellular location">
    <subcellularLocation>
        <location evidence="2">Cell inner membrane</location>
    </subcellularLocation>
    <subcellularLocation>
        <location evidence="1">Cell membrane</location>
        <topology evidence="1">Peripheral membrane protein</topology>
    </subcellularLocation>
</comment>
<dbReference type="Gene3D" id="3.40.50.300">
    <property type="entry name" value="P-loop containing nucleotide triphosphate hydrolases"/>
    <property type="match status" value="2"/>
</dbReference>
<feature type="domain" description="ABC transporter" evidence="11">
    <location>
        <begin position="254"/>
        <end position="502"/>
    </location>
</feature>
<evidence type="ECO:0000256" key="4">
    <source>
        <dbReference type="ARBA" id="ARBA00022475"/>
    </source>
</evidence>
<keyword evidence="9" id="KW-1278">Translocase</keyword>
<dbReference type="SUPFAM" id="SSF52540">
    <property type="entry name" value="P-loop containing nucleoside triphosphate hydrolases"/>
    <property type="match status" value="2"/>
</dbReference>
<evidence type="ECO:0000256" key="9">
    <source>
        <dbReference type="ARBA" id="ARBA00022967"/>
    </source>
</evidence>
<keyword evidence="7" id="KW-0547">Nucleotide-binding</keyword>
<dbReference type="RefSeq" id="WP_154458337.1">
    <property type="nucleotide sequence ID" value="NZ_VUMV01000006.1"/>
</dbReference>
<evidence type="ECO:0000256" key="10">
    <source>
        <dbReference type="ARBA" id="ARBA00023136"/>
    </source>
</evidence>
<evidence type="ECO:0000256" key="3">
    <source>
        <dbReference type="ARBA" id="ARBA00022448"/>
    </source>
</evidence>
<keyword evidence="5" id="KW-0762">Sugar transport</keyword>
<evidence type="ECO:0000256" key="6">
    <source>
        <dbReference type="ARBA" id="ARBA00022737"/>
    </source>
</evidence>
<dbReference type="CDD" id="cd03216">
    <property type="entry name" value="ABC_Carb_Monos_I"/>
    <property type="match status" value="1"/>
</dbReference>
<dbReference type="AlphaFoldDB" id="A0A7X2P8X9"/>
<keyword evidence="3" id="KW-0813">Transport</keyword>
<dbReference type="InterPro" id="IPR027417">
    <property type="entry name" value="P-loop_NTPase"/>
</dbReference>
<comment type="caution">
    <text evidence="12">The sequence shown here is derived from an EMBL/GenBank/DDBJ whole genome shotgun (WGS) entry which is preliminary data.</text>
</comment>
<dbReference type="GO" id="GO:0016887">
    <property type="term" value="F:ATP hydrolysis activity"/>
    <property type="evidence" value="ECO:0007669"/>
    <property type="project" value="InterPro"/>
</dbReference>
<evidence type="ECO:0000256" key="5">
    <source>
        <dbReference type="ARBA" id="ARBA00022597"/>
    </source>
</evidence>
<accession>A0A7X2P8X9</accession>
<dbReference type="FunFam" id="3.40.50.300:FF:000127">
    <property type="entry name" value="Ribose import ATP-binding protein RbsA"/>
    <property type="match status" value="1"/>
</dbReference>
<dbReference type="PROSITE" id="PS00211">
    <property type="entry name" value="ABC_TRANSPORTER_1"/>
    <property type="match status" value="1"/>
</dbReference>
<dbReference type="Pfam" id="PF00005">
    <property type="entry name" value="ABC_tran"/>
    <property type="match status" value="2"/>
</dbReference>
<dbReference type="InterPro" id="IPR050107">
    <property type="entry name" value="ABC_carbohydrate_import_ATPase"/>
</dbReference>
<dbReference type="InterPro" id="IPR017871">
    <property type="entry name" value="ABC_transporter-like_CS"/>
</dbReference>
<dbReference type="PANTHER" id="PTHR43790:SF3">
    <property type="entry name" value="D-ALLOSE IMPORT ATP-BINDING PROTEIN ALSA-RELATED"/>
    <property type="match status" value="1"/>
</dbReference>
<reference evidence="12 13" key="1">
    <citation type="submission" date="2019-08" db="EMBL/GenBank/DDBJ databases">
        <title>In-depth cultivation of the pig gut microbiome towards novel bacterial diversity and tailored functional studies.</title>
        <authorList>
            <person name="Wylensek D."/>
            <person name="Hitch T.C.A."/>
            <person name="Clavel T."/>
        </authorList>
    </citation>
    <scope>NUCLEOTIDE SEQUENCE [LARGE SCALE GENOMIC DNA]</scope>
    <source>
        <strain evidence="12 13">Oil+RF-744-WCA-WT-13</strain>
    </source>
</reference>
<dbReference type="InterPro" id="IPR003439">
    <property type="entry name" value="ABC_transporter-like_ATP-bd"/>
</dbReference>
<protein>
    <submittedName>
        <fullName evidence="12">Sugar ABC transporter ATP-binding protein</fullName>
    </submittedName>
</protein>
<evidence type="ECO:0000256" key="8">
    <source>
        <dbReference type="ARBA" id="ARBA00022840"/>
    </source>
</evidence>
<keyword evidence="4" id="KW-1003">Cell membrane</keyword>
<dbReference type="SMART" id="SM00382">
    <property type="entry name" value="AAA"/>
    <property type="match status" value="2"/>
</dbReference>
<dbReference type="PROSITE" id="PS50893">
    <property type="entry name" value="ABC_TRANSPORTER_2"/>
    <property type="match status" value="2"/>
</dbReference>
<evidence type="ECO:0000313" key="13">
    <source>
        <dbReference type="Proteomes" id="UP000466864"/>
    </source>
</evidence>
<keyword evidence="8 12" id="KW-0067">ATP-binding</keyword>
<proteinExistence type="predicted"/>